<keyword evidence="4" id="KW-0413">Isomerase</keyword>
<evidence type="ECO:0000259" key="5">
    <source>
        <dbReference type="Pfam" id="PF00521"/>
    </source>
</evidence>
<evidence type="ECO:0000256" key="3">
    <source>
        <dbReference type="ARBA" id="ARBA00023125"/>
    </source>
</evidence>
<feature type="domain" description="Topo IIA-type catalytic" evidence="5">
    <location>
        <begin position="11"/>
        <end position="53"/>
    </location>
</feature>
<dbReference type="GO" id="GO:0003677">
    <property type="term" value="F:DNA binding"/>
    <property type="evidence" value="ECO:0007669"/>
    <property type="project" value="UniProtKB-KW"/>
</dbReference>
<dbReference type="InterPro" id="IPR002205">
    <property type="entry name" value="Topo_IIA_dom_A"/>
</dbReference>
<dbReference type="OrthoDB" id="276498at2759"/>
<evidence type="ECO:0000313" key="6">
    <source>
        <dbReference type="EMBL" id="VFQ94711.1"/>
    </source>
</evidence>
<accession>A0A484N0A6</accession>
<dbReference type="InterPro" id="IPR013760">
    <property type="entry name" value="Topo_IIA-like_dom_sf"/>
</dbReference>
<dbReference type="Gene3D" id="3.90.199.10">
    <property type="entry name" value="Topoisomerase II, domain 5"/>
    <property type="match status" value="1"/>
</dbReference>
<protein>
    <recommendedName>
        <fullName evidence="5">Topo IIA-type catalytic domain-containing protein</fullName>
    </recommendedName>
</protein>
<dbReference type="GO" id="GO:0009330">
    <property type="term" value="C:DNA topoisomerase type II (double strand cut, ATP-hydrolyzing) complex"/>
    <property type="evidence" value="ECO:0007669"/>
    <property type="project" value="TreeGrafter"/>
</dbReference>
<dbReference type="GO" id="GO:0003918">
    <property type="term" value="F:DNA topoisomerase type II (double strand cut, ATP-hydrolyzing) activity"/>
    <property type="evidence" value="ECO:0007669"/>
    <property type="project" value="InterPro"/>
</dbReference>
<gene>
    <name evidence="6" type="ORF">CCAM_LOCUS36487</name>
</gene>
<keyword evidence="2" id="KW-0799">Topoisomerase</keyword>
<keyword evidence="3" id="KW-0238">DNA-binding</keyword>
<dbReference type="InterPro" id="IPR050220">
    <property type="entry name" value="Type_II_DNA_Topoisomerases"/>
</dbReference>
<dbReference type="EMBL" id="OOIL02005389">
    <property type="protein sequence ID" value="VFQ94711.1"/>
    <property type="molecule type" value="Genomic_DNA"/>
</dbReference>
<evidence type="ECO:0000256" key="1">
    <source>
        <dbReference type="ARBA" id="ARBA00008263"/>
    </source>
</evidence>
<dbReference type="GO" id="GO:0006265">
    <property type="term" value="P:DNA topological change"/>
    <property type="evidence" value="ECO:0007669"/>
    <property type="project" value="InterPro"/>
</dbReference>
<evidence type="ECO:0000256" key="2">
    <source>
        <dbReference type="ARBA" id="ARBA00023029"/>
    </source>
</evidence>
<reference evidence="6 7" key="1">
    <citation type="submission" date="2018-04" db="EMBL/GenBank/DDBJ databases">
        <authorList>
            <person name="Vogel A."/>
        </authorList>
    </citation>
    <scope>NUCLEOTIDE SEQUENCE [LARGE SCALE GENOMIC DNA]</scope>
</reference>
<keyword evidence="7" id="KW-1185">Reference proteome</keyword>
<dbReference type="AlphaFoldDB" id="A0A484N0A6"/>
<name>A0A484N0A6_9ASTE</name>
<dbReference type="PANTHER" id="PTHR43493">
    <property type="entry name" value="DNA GYRASE/TOPOISOMERASE SUBUNIT A"/>
    <property type="match status" value="1"/>
</dbReference>
<dbReference type="SUPFAM" id="SSF56719">
    <property type="entry name" value="Type II DNA topoisomerase"/>
    <property type="match status" value="1"/>
</dbReference>
<dbReference type="InterPro" id="IPR013758">
    <property type="entry name" value="Topo_IIA_A/C_ab"/>
</dbReference>
<dbReference type="Proteomes" id="UP000595140">
    <property type="component" value="Unassembled WGS sequence"/>
</dbReference>
<sequence length="194" mass="21053">MASDQALIEGMLLSDIDQNTVHFVPNFDNSETEPSLLPARIPNLLLNGASGIALQELLEHMPGPDFPTGGIIMGSIGPQIPPRLAAGASTISPRTARPRAVNGNVIVADAAVCYGLMDEAILGRNWSDLRIFRKSGLNGSRGEFLLARDFVRTPEPVSFSVHLLHLFRRRIFIFSISCFSGRASASYSSSETDW</sequence>
<proteinExistence type="inferred from homology"/>
<dbReference type="Pfam" id="PF00521">
    <property type="entry name" value="DNA_topoisoIV"/>
    <property type="match status" value="1"/>
</dbReference>
<comment type="similarity">
    <text evidence="1">Belongs to the type II topoisomerase GyrA/ParC subunit family.</text>
</comment>
<organism evidence="6 7">
    <name type="scientific">Cuscuta campestris</name>
    <dbReference type="NCBI Taxonomy" id="132261"/>
    <lineage>
        <taxon>Eukaryota</taxon>
        <taxon>Viridiplantae</taxon>
        <taxon>Streptophyta</taxon>
        <taxon>Embryophyta</taxon>
        <taxon>Tracheophyta</taxon>
        <taxon>Spermatophyta</taxon>
        <taxon>Magnoliopsida</taxon>
        <taxon>eudicotyledons</taxon>
        <taxon>Gunneridae</taxon>
        <taxon>Pentapetalae</taxon>
        <taxon>asterids</taxon>
        <taxon>lamiids</taxon>
        <taxon>Solanales</taxon>
        <taxon>Convolvulaceae</taxon>
        <taxon>Cuscuteae</taxon>
        <taxon>Cuscuta</taxon>
        <taxon>Cuscuta subgen. Grammica</taxon>
        <taxon>Cuscuta sect. Cleistogrammica</taxon>
    </lineage>
</organism>
<dbReference type="GO" id="GO:0005524">
    <property type="term" value="F:ATP binding"/>
    <property type="evidence" value="ECO:0007669"/>
    <property type="project" value="InterPro"/>
</dbReference>
<evidence type="ECO:0000256" key="4">
    <source>
        <dbReference type="ARBA" id="ARBA00023235"/>
    </source>
</evidence>
<dbReference type="PANTHER" id="PTHR43493:SF5">
    <property type="entry name" value="DNA GYRASE SUBUNIT A, CHLOROPLASTIC_MITOCHONDRIAL"/>
    <property type="match status" value="1"/>
</dbReference>
<evidence type="ECO:0000313" key="7">
    <source>
        <dbReference type="Proteomes" id="UP000595140"/>
    </source>
</evidence>
<dbReference type="GO" id="GO:0005737">
    <property type="term" value="C:cytoplasm"/>
    <property type="evidence" value="ECO:0007669"/>
    <property type="project" value="TreeGrafter"/>
</dbReference>